<keyword evidence="2" id="KW-0614">Plasmid</keyword>
<dbReference type="Gene3D" id="2.60.40.3940">
    <property type="match status" value="1"/>
</dbReference>
<reference evidence="2 3" key="1">
    <citation type="submission" date="2018-09" db="EMBL/GenBank/DDBJ databases">
        <title>Whole genome based analysis of evolution and adaptive divergence in Indian and Brazilian strains of Azospirillum brasilense.</title>
        <authorList>
            <person name="Singh C."/>
            <person name="Tripathi A.K."/>
        </authorList>
    </citation>
    <scope>NUCLEOTIDE SEQUENCE [LARGE SCALE GENOMIC DNA]</scope>
    <source>
        <strain evidence="2 3">MTCC4036</strain>
        <plasmid evidence="2 3">p2</plasmid>
    </source>
</reference>
<dbReference type="InterPro" id="IPR054075">
    <property type="entry name" value="Gp53-like_C"/>
</dbReference>
<feature type="domain" description="Putative tail fiber protein gp53-like C-terminal" evidence="1">
    <location>
        <begin position="217"/>
        <end position="272"/>
    </location>
</feature>
<dbReference type="EMBL" id="CP032332">
    <property type="protein sequence ID" value="QCO05438.1"/>
    <property type="molecule type" value="Genomic_DNA"/>
</dbReference>
<gene>
    <name evidence="2" type="ORF">D3867_26190</name>
</gene>
<dbReference type="Pfam" id="PF21882">
    <property type="entry name" value="Gp53-like_C"/>
    <property type="match status" value="1"/>
</dbReference>
<name>A0A4D8Q5X2_AZOBR</name>
<sequence length="289" mass="29754">MSLGSRVRQSIQGAGPTSFALVDDASATQSRTIVTAYGSGSTRIGIFTIIDQAAAQWAVVEGYATAGSGDTFTVTRTIRNSQGNANNLTWSTTNAKTIFVGECADLIALLCQCPLSTGTGTAYAVTLTPTPLALVQSSVIKFLAHTINTGAATLAINGLPAWPIRRADNSAVAAGQLHGVVEVLADPANSRFILINASTLQPSDWDASLASVGRRRDPTGYLVQWATILTAGGAYSWSYPIPYPSQCFGVTATAVGSAAATGTGTPSTVSCAIYSGSASQYVYVEAKGV</sequence>
<dbReference type="Proteomes" id="UP000298596">
    <property type="component" value="Plasmid p2"/>
</dbReference>
<organism evidence="2 3">
    <name type="scientific">Azospirillum brasilense</name>
    <dbReference type="NCBI Taxonomy" id="192"/>
    <lineage>
        <taxon>Bacteria</taxon>
        <taxon>Pseudomonadati</taxon>
        <taxon>Pseudomonadota</taxon>
        <taxon>Alphaproteobacteria</taxon>
        <taxon>Rhodospirillales</taxon>
        <taxon>Azospirillaceae</taxon>
        <taxon>Azospirillum</taxon>
    </lineage>
</organism>
<evidence type="ECO:0000259" key="1">
    <source>
        <dbReference type="Pfam" id="PF21882"/>
    </source>
</evidence>
<accession>A0A4D8Q5X2</accession>
<evidence type="ECO:0000313" key="2">
    <source>
        <dbReference type="EMBL" id="QCO05438.1"/>
    </source>
</evidence>
<dbReference type="AlphaFoldDB" id="A0A4D8Q5X2"/>
<protein>
    <recommendedName>
        <fullName evidence="1">Putative tail fiber protein gp53-like C-terminal domain-containing protein</fullName>
    </recommendedName>
</protein>
<geneLocation type="plasmid" evidence="2">
    <name>p2</name>
</geneLocation>
<evidence type="ECO:0000313" key="3">
    <source>
        <dbReference type="Proteomes" id="UP000298596"/>
    </source>
</evidence>
<proteinExistence type="predicted"/>